<dbReference type="Proteomes" id="UP000037178">
    <property type="component" value="Unassembled WGS sequence"/>
</dbReference>
<comment type="cofactor">
    <cofactor evidence="1">
        <name>Zn(2+)</name>
        <dbReference type="ChEBI" id="CHEBI:29105"/>
    </cofactor>
</comment>
<evidence type="ECO:0000313" key="9">
    <source>
        <dbReference type="EMBL" id="KMW56424.1"/>
    </source>
</evidence>
<dbReference type="PANTHER" id="PTHR22726">
    <property type="entry name" value="METALLOENDOPEPTIDASE OMA1"/>
    <property type="match status" value="1"/>
</dbReference>
<dbReference type="PATRIC" id="fig|1675527.3.peg.1463"/>
<dbReference type="PROSITE" id="PS50005">
    <property type="entry name" value="TPR"/>
    <property type="match status" value="1"/>
</dbReference>
<evidence type="ECO:0000256" key="1">
    <source>
        <dbReference type="ARBA" id="ARBA00001947"/>
    </source>
</evidence>
<gene>
    <name evidence="9" type="ORF">AIOL_001378</name>
</gene>
<keyword evidence="3" id="KW-0479">Metal-binding</keyword>
<dbReference type="Gene3D" id="3.30.2010.10">
    <property type="entry name" value="Metalloproteases ('zincins'), catalytic domain"/>
    <property type="match status" value="1"/>
</dbReference>
<dbReference type="CDD" id="cd07324">
    <property type="entry name" value="M48C_Oma1-like"/>
    <property type="match status" value="1"/>
</dbReference>
<proteinExistence type="predicted"/>
<dbReference type="Pfam" id="PF01435">
    <property type="entry name" value="Peptidase_M48"/>
    <property type="match status" value="1"/>
</dbReference>
<feature type="repeat" description="TPR" evidence="7">
    <location>
        <begin position="309"/>
        <end position="342"/>
    </location>
</feature>
<dbReference type="RefSeq" id="WP_053101214.1">
    <property type="nucleotide sequence ID" value="NZ_LFTY01000002.1"/>
</dbReference>
<comment type="caution">
    <text evidence="9">The sequence shown here is derived from an EMBL/GenBank/DDBJ whole genome shotgun (WGS) entry which is preliminary data.</text>
</comment>
<dbReference type="STRING" id="1675527.AIOL_001378"/>
<dbReference type="GO" id="GO:0051603">
    <property type="term" value="P:proteolysis involved in protein catabolic process"/>
    <property type="evidence" value="ECO:0007669"/>
    <property type="project" value="TreeGrafter"/>
</dbReference>
<dbReference type="InterPro" id="IPR051156">
    <property type="entry name" value="Mito/Outer_Membr_Metalloprot"/>
</dbReference>
<dbReference type="OrthoDB" id="9814887at2"/>
<dbReference type="Pfam" id="PF13429">
    <property type="entry name" value="TPR_15"/>
    <property type="match status" value="1"/>
</dbReference>
<evidence type="ECO:0000313" key="10">
    <source>
        <dbReference type="Proteomes" id="UP000037178"/>
    </source>
</evidence>
<evidence type="ECO:0000256" key="3">
    <source>
        <dbReference type="ARBA" id="ARBA00022723"/>
    </source>
</evidence>
<evidence type="ECO:0000256" key="6">
    <source>
        <dbReference type="ARBA" id="ARBA00023049"/>
    </source>
</evidence>
<keyword evidence="2 9" id="KW-0645">Protease</keyword>
<evidence type="ECO:0000256" key="2">
    <source>
        <dbReference type="ARBA" id="ARBA00022670"/>
    </source>
</evidence>
<keyword evidence="5" id="KW-0862">Zinc</keyword>
<keyword evidence="6" id="KW-0482">Metalloprotease</keyword>
<dbReference type="GO" id="GO:0046872">
    <property type="term" value="F:metal ion binding"/>
    <property type="evidence" value="ECO:0007669"/>
    <property type="project" value="UniProtKB-KW"/>
</dbReference>
<keyword evidence="10" id="KW-1185">Reference proteome</keyword>
<dbReference type="InterPro" id="IPR001915">
    <property type="entry name" value="Peptidase_M48"/>
</dbReference>
<evidence type="ECO:0000256" key="7">
    <source>
        <dbReference type="PROSITE-ProRule" id="PRU00339"/>
    </source>
</evidence>
<organism evidence="9 10">
    <name type="scientific">Candidatus Rhodobacter oscarellae</name>
    <dbReference type="NCBI Taxonomy" id="1675527"/>
    <lineage>
        <taxon>Bacteria</taxon>
        <taxon>Pseudomonadati</taxon>
        <taxon>Pseudomonadota</taxon>
        <taxon>Alphaproteobacteria</taxon>
        <taxon>Rhodobacterales</taxon>
        <taxon>Rhodobacter group</taxon>
        <taxon>Rhodobacter</taxon>
    </lineage>
</organism>
<keyword evidence="7" id="KW-0802">TPR repeat</keyword>
<name>A0A0J9E3M2_9RHOB</name>
<sequence length="448" mass="48038">MAGIFRAHSLVSIKILLIAAVLMASALPGRAVTILRDPDIEHALRQLALPLINAAGLSTNIRVLVVRDPKLNAFVVDTKHIFIHSGLIQKVKTAEELQAVFAHELAHIANGHLTRRLANRRAASGAARFGLLLALAVGAGTGNAEAAAGIATGSASSASRVFLGHTRAEESSADQAALRYMAQKGINPKAMADVLDYFRGQEVLNAARQDPYIRSHPLTRDRMRAVHGYAAAYKNAAKPNPEAQYWFARAKGKLSAFLNAPSFTLRKVKKKDGSDIAVMRRAIAYHRKPDTKRAIAEINKLAAMRPNDPYVHELRGQILLESRNYAAAAQAYQKAVSLAPRNALILAGHGRALVALNTRSSNAQALKVLVAARARDARDPRMMRDLATAYARAGNNGMASLITAERYAITGNLKTAAVHAKRAAGLLPQGSAGWNRAQDVLGAAKRAG</sequence>
<dbReference type="AlphaFoldDB" id="A0A0J9E3M2"/>
<evidence type="ECO:0000256" key="5">
    <source>
        <dbReference type="ARBA" id="ARBA00022833"/>
    </source>
</evidence>
<dbReference type="Gene3D" id="1.25.40.10">
    <property type="entry name" value="Tetratricopeptide repeat domain"/>
    <property type="match status" value="1"/>
</dbReference>
<keyword evidence="4" id="KW-0378">Hydrolase</keyword>
<dbReference type="InterPro" id="IPR019734">
    <property type="entry name" value="TPR_rpt"/>
</dbReference>
<dbReference type="PANTHER" id="PTHR22726:SF1">
    <property type="entry name" value="METALLOENDOPEPTIDASE OMA1, MITOCHONDRIAL"/>
    <property type="match status" value="1"/>
</dbReference>
<accession>A0A0J9E3M2</accession>
<dbReference type="SUPFAM" id="SSF48452">
    <property type="entry name" value="TPR-like"/>
    <property type="match status" value="1"/>
</dbReference>
<dbReference type="EMBL" id="LFTY01000002">
    <property type="protein sequence ID" value="KMW56424.1"/>
    <property type="molecule type" value="Genomic_DNA"/>
</dbReference>
<reference evidence="9 10" key="1">
    <citation type="submission" date="2015-06" db="EMBL/GenBank/DDBJ databases">
        <title>Draft genome sequence of an Alphaproteobacteria species associated to the Mediterranean sponge Oscarella lobularis.</title>
        <authorList>
            <person name="Jourda C."/>
            <person name="Santini S."/>
            <person name="Claverie J.-M."/>
        </authorList>
    </citation>
    <scope>NUCLEOTIDE SEQUENCE [LARGE SCALE GENOMIC DNA]</scope>
    <source>
        <strain evidence="9">IGS</strain>
    </source>
</reference>
<protein>
    <submittedName>
        <fullName evidence="9">Putative Zn-dependent protease</fullName>
    </submittedName>
</protein>
<dbReference type="GO" id="GO:0016020">
    <property type="term" value="C:membrane"/>
    <property type="evidence" value="ECO:0007669"/>
    <property type="project" value="TreeGrafter"/>
</dbReference>
<feature type="domain" description="Peptidase M48" evidence="8">
    <location>
        <begin position="43"/>
        <end position="228"/>
    </location>
</feature>
<evidence type="ECO:0000259" key="8">
    <source>
        <dbReference type="Pfam" id="PF01435"/>
    </source>
</evidence>
<dbReference type="GO" id="GO:0004222">
    <property type="term" value="F:metalloendopeptidase activity"/>
    <property type="evidence" value="ECO:0007669"/>
    <property type="project" value="InterPro"/>
</dbReference>
<evidence type="ECO:0000256" key="4">
    <source>
        <dbReference type="ARBA" id="ARBA00022801"/>
    </source>
</evidence>
<dbReference type="InterPro" id="IPR011990">
    <property type="entry name" value="TPR-like_helical_dom_sf"/>
</dbReference>